<keyword evidence="4" id="KW-1185">Reference proteome</keyword>
<protein>
    <submittedName>
        <fullName evidence="3">Single-stranded DNA-binding protein</fullName>
    </submittedName>
</protein>
<dbReference type="InterPro" id="IPR015946">
    <property type="entry name" value="KH_dom-like_a/b"/>
</dbReference>
<reference evidence="3" key="1">
    <citation type="submission" date="2023-02" db="EMBL/GenBank/DDBJ databases">
        <title>Nocardiopsis ansamitocini NBRC 112285.</title>
        <authorList>
            <person name="Ichikawa N."/>
            <person name="Sato H."/>
            <person name="Tonouchi N."/>
        </authorList>
    </citation>
    <scope>NUCLEOTIDE SEQUENCE</scope>
    <source>
        <strain evidence="3">NBRC 112285</strain>
    </source>
</reference>
<dbReference type="Proteomes" id="UP001165092">
    <property type="component" value="Unassembled WGS sequence"/>
</dbReference>
<dbReference type="GO" id="GO:0003723">
    <property type="term" value="F:RNA binding"/>
    <property type="evidence" value="ECO:0007669"/>
    <property type="project" value="InterPro"/>
</dbReference>
<dbReference type="CDD" id="cd02644">
    <property type="entry name" value="R3H_jag"/>
    <property type="match status" value="1"/>
</dbReference>
<evidence type="ECO:0000256" key="1">
    <source>
        <dbReference type="SAM" id="MobiDB-lite"/>
    </source>
</evidence>
<evidence type="ECO:0000313" key="3">
    <source>
        <dbReference type="EMBL" id="GLU46999.1"/>
    </source>
</evidence>
<feature type="domain" description="R3H" evidence="2">
    <location>
        <begin position="124"/>
        <end position="189"/>
    </location>
</feature>
<dbReference type="PROSITE" id="PS51061">
    <property type="entry name" value="R3H"/>
    <property type="match status" value="1"/>
</dbReference>
<dbReference type="SMART" id="SM00393">
    <property type="entry name" value="R3H"/>
    <property type="match status" value="1"/>
</dbReference>
<sequence length="189" mass="20104">MSDSNTEGAEETGAAVAVAEAPEEAVKETAAGGAEVDVEELENEGDIAADYIEGLLDIADFDGDIDMDVEGDRAMVSVVGATLDELIGEKGEVLEALQELTRLAVHRATGERSRLMLDIGGFRDSRRKTLTKLGAEAANEVKKTGEVKPLNPMTPFERKVVHDAIAAAGLRSESEGEEPNRYVVVHPAD</sequence>
<dbReference type="PANTHER" id="PTHR35800">
    <property type="entry name" value="PROTEIN JAG"/>
    <property type="match status" value="1"/>
</dbReference>
<accession>A0A9W6UHU7</accession>
<dbReference type="GO" id="GO:0003677">
    <property type="term" value="F:DNA binding"/>
    <property type="evidence" value="ECO:0007669"/>
    <property type="project" value="UniProtKB-KW"/>
</dbReference>
<evidence type="ECO:0000313" key="4">
    <source>
        <dbReference type="Proteomes" id="UP001165092"/>
    </source>
</evidence>
<dbReference type="InterPro" id="IPR001374">
    <property type="entry name" value="R3H_dom"/>
</dbReference>
<comment type="caution">
    <text evidence="3">The sequence shown here is derived from an EMBL/GenBank/DDBJ whole genome shotgun (WGS) entry which is preliminary data.</text>
</comment>
<dbReference type="SUPFAM" id="SSF82708">
    <property type="entry name" value="R3H domain"/>
    <property type="match status" value="1"/>
</dbReference>
<name>A0A9W6UHU7_9ACTN</name>
<dbReference type="InterPro" id="IPR034079">
    <property type="entry name" value="R3H_KhpB"/>
</dbReference>
<dbReference type="AlphaFoldDB" id="A0A9W6UHU7"/>
<gene>
    <name evidence="3" type="ORF">Nans01_13500</name>
</gene>
<dbReference type="Pfam" id="PF01424">
    <property type="entry name" value="R3H"/>
    <property type="match status" value="1"/>
</dbReference>
<feature type="region of interest" description="Disordered" evidence="1">
    <location>
        <begin position="1"/>
        <end position="42"/>
    </location>
</feature>
<dbReference type="CDD" id="cd02414">
    <property type="entry name" value="KH-II_Jag"/>
    <property type="match status" value="1"/>
</dbReference>
<proteinExistence type="predicted"/>
<dbReference type="PANTHER" id="PTHR35800:SF1">
    <property type="entry name" value="RNA-BINDING PROTEIN KHPB"/>
    <property type="match status" value="1"/>
</dbReference>
<dbReference type="Gene3D" id="3.30.300.20">
    <property type="match status" value="1"/>
</dbReference>
<dbReference type="InterPro" id="IPR038008">
    <property type="entry name" value="Jag_KH"/>
</dbReference>
<dbReference type="Gene3D" id="3.30.1370.50">
    <property type="entry name" value="R3H-like domain"/>
    <property type="match status" value="1"/>
</dbReference>
<dbReference type="EMBL" id="BSQG01000002">
    <property type="protein sequence ID" value="GLU46999.1"/>
    <property type="molecule type" value="Genomic_DNA"/>
</dbReference>
<keyword evidence="3" id="KW-0238">DNA-binding</keyword>
<dbReference type="InterPro" id="IPR036867">
    <property type="entry name" value="R3H_dom_sf"/>
</dbReference>
<dbReference type="InterPro" id="IPR039247">
    <property type="entry name" value="KhpB"/>
</dbReference>
<evidence type="ECO:0000259" key="2">
    <source>
        <dbReference type="PROSITE" id="PS51061"/>
    </source>
</evidence>
<feature type="compositionally biased region" description="Low complexity" evidence="1">
    <location>
        <begin position="11"/>
        <end position="20"/>
    </location>
</feature>
<organism evidence="3 4">
    <name type="scientific">Nocardiopsis ansamitocini</name>
    <dbReference type="NCBI Taxonomy" id="1670832"/>
    <lineage>
        <taxon>Bacteria</taxon>
        <taxon>Bacillati</taxon>
        <taxon>Actinomycetota</taxon>
        <taxon>Actinomycetes</taxon>
        <taxon>Streptosporangiales</taxon>
        <taxon>Nocardiopsidaceae</taxon>
        <taxon>Nocardiopsis</taxon>
    </lineage>
</organism>